<reference evidence="1" key="1">
    <citation type="submission" date="2021-03" db="EMBL/GenBank/DDBJ databases">
        <title>Pengzhenrongella sicca gen. nov., sp. nov., a new member of suborder Micrococcineae isolated from High-Arctic tundra soil.</title>
        <authorList>
            <person name="Peng F."/>
        </authorList>
    </citation>
    <scope>NUCLEOTIDE SEQUENCE</scope>
    <source>
        <strain evidence="1">LRZ-2</strain>
    </source>
</reference>
<dbReference type="AlphaFoldDB" id="A0A8A4ZDF3"/>
<dbReference type="KEGG" id="psic:J4E96_14550"/>
<dbReference type="InterPro" id="IPR027417">
    <property type="entry name" value="P-loop_NTPase"/>
</dbReference>
<keyword evidence="2" id="KW-1185">Reference proteome</keyword>
<gene>
    <name evidence="1" type="ORF">J4E96_14550</name>
</gene>
<evidence type="ECO:0000313" key="2">
    <source>
        <dbReference type="Proteomes" id="UP000663937"/>
    </source>
</evidence>
<dbReference type="RefSeq" id="WP_227422812.1">
    <property type="nucleotide sequence ID" value="NZ_CP071868.1"/>
</dbReference>
<evidence type="ECO:0000313" key="1">
    <source>
        <dbReference type="EMBL" id="QTE28576.1"/>
    </source>
</evidence>
<accession>A0A8A4ZDF3</accession>
<organism evidence="1 2">
    <name type="scientific">Pengzhenrongella sicca</name>
    <dbReference type="NCBI Taxonomy" id="2819238"/>
    <lineage>
        <taxon>Bacteria</taxon>
        <taxon>Bacillati</taxon>
        <taxon>Actinomycetota</taxon>
        <taxon>Actinomycetes</taxon>
        <taxon>Micrococcales</taxon>
        <taxon>Pengzhenrongella</taxon>
    </lineage>
</organism>
<dbReference type="Proteomes" id="UP000663937">
    <property type="component" value="Chromosome"/>
</dbReference>
<sequence>MPVICLCSAAGAPGVTTTAVGLAMNWARPVLLVESDPSGSNGLLGGMFRGAREYESGLLDIAASPLAMYDAVRDATRPIEGTEVRYLVGLQTHTQAPGLENLWAPLGEELADLEHTGQDVIVDAGRLGLVGSPEPLLARADLTLIVTRSHLPALAAARSWVEQLRSAPTPWRQPGVLMVGEGQPYRSKEVHKALGLPVISTIADDPAGAAVYHRGAPAPRRFGGSGYVRSLHTCAQAITGAVARYRTELVKDVNA</sequence>
<dbReference type="SUPFAM" id="SSF52540">
    <property type="entry name" value="P-loop containing nucleoside triphosphate hydrolases"/>
    <property type="match status" value="1"/>
</dbReference>
<proteinExistence type="predicted"/>
<dbReference type="Gene3D" id="3.40.50.300">
    <property type="entry name" value="P-loop containing nucleotide triphosphate hydrolases"/>
    <property type="match status" value="1"/>
</dbReference>
<dbReference type="EMBL" id="CP071868">
    <property type="protein sequence ID" value="QTE28576.1"/>
    <property type="molecule type" value="Genomic_DNA"/>
</dbReference>
<name>A0A8A4ZDF3_9MICO</name>
<protein>
    <submittedName>
        <fullName evidence="1">Uncharacterized protein</fullName>
    </submittedName>
</protein>